<accession>A0A1A3C8L6</accession>
<organism evidence="2 3">
    <name type="scientific">Mycobacterium asiaticum</name>
    <dbReference type="NCBI Taxonomy" id="1790"/>
    <lineage>
        <taxon>Bacteria</taxon>
        <taxon>Bacillati</taxon>
        <taxon>Actinomycetota</taxon>
        <taxon>Actinomycetes</taxon>
        <taxon>Mycobacteriales</taxon>
        <taxon>Mycobacteriaceae</taxon>
        <taxon>Mycobacterium</taxon>
    </lineage>
</organism>
<protein>
    <submittedName>
        <fullName evidence="2">ABC transporter</fullName>
    </submittedName>
</protein>
<dbReference type="PANTHER" id="PTHR30188:SF4">
    <property type="entry name" value="PROTEIN TRIGALACTOSYLDIACYLGLYCEROL 1, CHLOROPLASTIC"/>
    <property type="match status" value="1"/>
</dbReference>
<dbReference type="Pfam" id="PF02405">
    <property type="entry name" value="MlaE"/>
    <property type="match status" value="1"/>
</dbReference>
<feature type="transmembrane region" description="Helical" evidence="1">
    <location>
        <begin position="68"/>
        <end position="86"/>
    </location>
</feature>
<gene>
    <name evidence="2" type="ORF">A9X01_22515</name>
</gene>
<evidence type="ECO:0000256" key="1">
    <source>
        <dbReference type="SAM" id="Phobius"/>
    </source>
</evidence>
<dbReference type="PANTHER" id="PTHR30188">
    <property type="entry name" value="ABC TRANSPORTER PERMEASE PROTEIN-RELATED"/>
    <property type="match status" value="1"/>
</dbReference>
<dbReference type="EMBL" id="LZKQ01000176">
    <property type="protein sequence ID" value="OBI82116.1"/>
    <property type="molecule type" value="Genomic_DNA"/>
</dbReference>
<dbReference type="eggNOG" id="COG0767">
    <property type="taxonomic scope" value="Bacteria"/>
</dbReference>
<keyword evidence="1" id="KW-0472">Membrane</keyword>
<feature type="transmembrane region" description="Helical" evidence="1">
    <location>
        <begin position="126"/>
        <end position="146"/>
    </location>
</feature>
<dbReference type="InterPro" id="IPR030802">
    <property type="entry name" value="Permease_MalE"/>
</dbReference>
<evidence type="ECO:0000313" key="2">
    <source>
        <dbReference type="EMBL" id="OBI82116.1"/>
    </source>
</evidence>
<keyword evidence="1" id="KW-0812">Transmembrane</keyword>
<evidence type="ECO:0000313" key="3">
    <source>
        <dbReference type="Proteomes" id="UP000093795"/>
    </source>
</evidence>
<name>A0A1A3C8L6_MYCAS</name>
<keyword evidence="1" id="KW-1133">Transmembrane helix</keyword>
<dbReference type="GO" id="GO:0043190">
    <property type="term" value="C:ATP-binding cassette (ABC) transporter complex"/>
    <property type="evidence" value="ECO:0007669"/>
    <property type="project" value="InterPro"/>
</dbReference>
<reference evidence="2 3" key="1">
    <citation type="submission" date="2016-06" db="EMBL/GenBank/DDBJ databases">
        <authorList>
            <person name="Kjaerup R.B."/>
            <person name="Dalgaard T.S."/>
            <person name="Juul-Madsen H.R."/>
        </authorList>
    </citation>
    <scope>NUCLEOTIDE SEQUENCE [LARGE SCALE GENOMIC DNA]</scope>
    <source>
        <strain evidence="2 3">1081914.2</strain>
    </source>
</reference>
<proteinExistence type="predicted"/>
<dbReference type="GO" id="GO:0005548">
    <property type="term" value="F:phospholipid transporter activity"/>
    <property type="evidence" value="ECO:0007669"/>
    <property type="project" value="TreeGrafter"/>
</dbReference>
<dbReference type="STRING" id="1790.A5645_14150"/>
<dbReference type="AlphaFoldDB" id="A0A1A3C8L6"/>
<feature type="transmembrane region" description="Helical" evidence="1">
    <location>
        <begin position="167"/>
        <end position="193"/>
    </location>
</feature>
<comment type="caution">
    <text evidence="2">The sequence shown here is derived from an EMBL/GenBank/DDBJ whole genome shotgun (WGS) entry which is preliminary data.</text>
</comment>
<feature type="transmembrane region" description="Helical" evidence="1">
    <location>
        <begin position="213"/>
        <end position="239"/>
    </location>
</feature>
<dbReference type="Proteomes" id="UP000093795">
    <property type="component" value="Unassembled WGS sequence"/>
</dbReference>
<dbReference type="OrthoDB" id="5243306at2"/>
<feature type="transmembrane region" description="Helical" evidence="1">
    <location>
        <begin position="260"/>
        <end position="283"/>
    </location>
</feature>
<sequence length="289" mass="30412">MTLDQEAVLRDERPDDGVNAIKEWGVGYVDRHPLASLRTVGEQFVLGIRTIQYFFIDLFTGRFQWQEFVRQGAFMAGTAVLPTILVSLPISVTLSIQFALLAGQVGATSLAGAASGLAVIRQGASLVAAVLMAAAVGSAITADLGSRTMREETDAMEVMGVSVIRRLVVPRFAAAIMIGVALTGVVCFVGFFASYMFNVYFQDGAPGSFVSTFASFATTGDMILALLKAIIFGAIVAIVSSQKGLSTKGGPTGVANSVNAAVVESILLLMIVNVAISQLYIMLSPRTGL</sequence>